<feature type="domain" description="BZIP" evidence="4">
    <location>
        <begin position="55"/>
        <end position="118"/>
    </location>
</feature>
<evidence type="ECO:0000313" key="5">
    <source>
        <dbReference type="EMBL" id="ORY35074.1"/>
    </source>
</evidence>
<organism evidence="5 6">
    <name type="scientific">Naematelia encephala</name>
    <dbReference type="NCBI Taxonomy" id="71784"/>
    <lineage>
        <taxon>Eukaryota</taxon>
        <taxon>Fungi</taxon>
        <taxon>Dikarya</taxon>
        <taxon>Basidiomycota</taxon>
        <taxon>Agaricomycotina</taxon>
        <taxon>Tremellomycetes</taxon>
        <taxon>Tremellales</taxon>
        <taxon>Naemateliaceae</taxon>
        <taxon>Naematelia</taxon>
    </lineage>
</organism>
<dbReference type="InterPro" id="IPR004827">
    <property type="entry name" value="bZIP"/>
</dbReference>
<dbReference type="SMART" id="SM00338">
    <property type="entry name" value="BRLZ"/>
    <property type="match status" value="1"/>
</dbReference>
<dbReference type="Proteomes" id="UP000193986">
    <property type="component" value="Unassembled WGS sequence"/>
</dbReference>
<comment type="subcellular location">
    <subcellularLocation>
        <location evidence="1">Nucleus</location>
    </subcellularLocation>
</comment>
<proteinExistence type="predicted"/>
<dbReference type="InterPro" id="IPR050936">
    <property type="entry name" value="AP-1-like"/>
</dbReference>
<evidence type="ECO:0000256" key="1">
    <source>
        <dbReference type="ARBA" id="ARBA00004123"/>
    </source>
</evidence>
<dbReference type="SUPFAM" id="SSF57959">
    <property type="entry name" value="Leucine zipper domain"/>
    <property type="match status" value="1"/>
</dbReference>
<dbReference type="Gene3D" id="1.20.5.170">
    <property type="match status" value="1"/>
</dbReference>
<dbReference type="GO" id="GO:0000976">
    <property type="term" value="F:transcription cis-regulatory region binding"/>
    <property type="evidence" value="ECO:0007669"/>
    <property type="project" value="InterPro"/>
</dbReference>
<name>A0A1Y2BJX7_9TREE</name>
<dbReference type="InterPro" id="IPR046347">
    <property type="entry name" value="bZIP_sf"/>
</dbReference>
<feature type="compositionally biased region" description="Basic and acidic residues" evidence="3">
    <location>
        <begin position="43"/>
        <end position="55"/>
    </location>
</feature>
<protein>
    <recommendedName>
        <fullName evidence="4">BZIP domain-containing protein</fullName>
    </recommendedName>
</protein>
<keyword evidence="6" id="KW-1185">Reference proteome</keyword>
<gene>
    <name evidence="5" type="ORF">BCR39DRAFT_147592</name>
</gene>
<evidence type="ECO:0000256" key="2">
    <source>
        <dbReference type="ARBA" id="ARBA00023242"/>
    </source>
</evidence>
<dbReference type="AlphaFoldDB" id="A0A1Y2BJX7"/>
<dbReference type="CDD" id="cd14688">
    <property type="entry name" value="bZIP_YAP"/>
    <property type="match status" value="1"/>
</dbReference>
<sequence>MSTSQPSTVKNRASLVGKKNRWLERISTHRKVLEAPDLGTYSEKQENEENTPTHDARKRRRRAQNQAAQKAFRQRRDTRRKMLEDRVNEMEGQLSVTRLENKHLRAVITHLHKELASGQRWNSPSFLSNASSSINLIPKPSQSTSDLGDSVSLQETGVRNETGVHDESPHPDRTDYDGVCLPDIYLEPDFAEISNLASNTGPQNSAELSALRNTINYLDPPQPGEENIATPAFDSYEHTSEHTRKWHLGLEEWPHGRSPQSLSVVRWRYSLDAQDEQYPASTPYYGRSDESVCDFMSSLEWQQPWSWEDQPCVLEVDSL</sequence>
<comment type="caution">
    <text evidence="5">The sequence shown here is derived from an EMBL/GenBank/DDBJ whole genome shotgun (WGS) entry which is preliminary data.</text>
</comment>
<keyword evidence="2" id="KW-0539">Nucleus</keyword>
<dbReference type="InParanoid" id="A0A1Y2BJX7"/>
<dbReference type="PROSITE" id="PS00036">
    <property type="entry name" value="BZIP_BASIC"/>
    <property type="match status" value="1"/>
</dbReference>
<dbReference type="PANTHER" id="PTHR40621:SF6">
    <property type="entry name" value="AP-1-LIKE TRANSCRIPTION FACTOR YAP1-RELATED"/>
    <property type="match status" value="1"/>
</dbReference>
<evidence type="ECO:0000313" key="6">
    <source>
        <dbReference type="Proteomes" id="UP000193986"/>
    </source>
</evidence>
<dbReference type="GO" id="GO:0001228">
    <property type="term" value="F:DNA-binding transcription activator activity, RNA polymerase II-specific"/>
    <property type="evidence" value="ECO:0007669"/>
    <property type="project" value="TreeGrafter"/>
</dbReference>
<accession>A0A1Y2BJX7</accession>
<reference evidence="5 6" key="1">
    <citation type="submission" date="2016-07" db="EMBL/GenBank/DDBJ databases">
        <title>Pervasive Adenine N6-methylation of Active Genes in Fungi.</title>
        <authorList>
            <consortium name="DOE Joint Genome Institute"/>
            <person name="Mondo S.J."/>
            <person name="Dannebaum R.O."/>
            <person name="Kuo R.C."/>
            <person name="Labutti K."/>
            <person name="Haridas S."/>
            <person name="Kuo A."/>
            <person name="Salamov A."/>
            <person name="Ahrendt S.R."/>
            <person name="Lipzen A."/>
            <person name="Sullivan W."/>
            <person name="Andreopoulos W.B."/>
            <person name="Clum A."/>
            <person name="Lindquist E."/>
            <person name="Daum C."/>
            <person name="Ramamoorthy G.K."/>
            <person name="Gryganskyi A."/>
            <person name="Culley D."/>
            <person name="Magnuson J.K."/>
            <person name="James T.Y."/>
            <person name="O'Malley M.A."/>
            <person name="Stajich J.E."/>
            <person name="Spatafora J.W."/>
            <person name="Visel A."/>
            <person name="Grigoriev I.V."/>
        </authorList>
    </citation>
    <scope>NUCLEOTIDE SEQUENCE [LARGE SCALE GENOMIC DNA]</scope>
    <source>
        <strain evidence="5 6">68-887.2</strain>
    </source>
</reference>
<dbReference type="PANTHER" id="PTHR40621">
    <property type="entry name" value="TRANSCRIPTION FACTOR KAPC-RELATED"/>
    <property type="match status" value="1"/>
</dbReference>
<dbReference type="EMBL" id="MCFC01000002">
    <property type="protein sequence ID" value="ORY35074.1"/>
    <property type="molecule type" value="Genomic_DNA"/>
</dbReference>
<dbReference type="GO" id="GO:0090575">
    <property type="term" value="C:RNA polymerase II transcription regulator complex"/>
    <property type="evidence" value="ECO:0007669"/>
    <property type="project" value="TreeGrafter"/>
</dbReference>
<feature type="region of interest" description="Disordered" evidence="3">
    <location>
        <begin position="34"/>
        <end position="79"/>
    </location>
</feature>
<evidence type="ECO:0000259" key="4">
    <source>
        <dbReference type="PROSITE" id="PS50217"/>
    </source>
</evidence>
<dbReference type="PROSITE" id="PS50217">
    <property type="entry name" value="BZIP"/>
    <property type="match status" value="1"/>
</dbReference>
<evidence type="ECO:0000256" key="3">
    <source>
        <dbReference type="SAM" id="MobiDB-lite"/>
    </source>
</evidence>